<dbReference type="GO" id="GO:0006612">
    <property type="term" value="P:protein targeting to membrane"/>
    <property type="evidence" value="ECO:0007669"/>
    <property type="project" value="TreeGrafter"/>
</dbReference>
<organism evidence="10 11">
    <name type="scientific">Chrysophaeum taylorii</name>
    <dbReference type="NCBI Taxonomy" id="2483200"/>
    <lineage>
        <taxon>Eukaryota</taxon>
        <taxon>Sar</taxon>
        <taxon>Stramenopiles</taxon>
        <taxon>Ochrophyta</taxon>
        <taxon>Pelagophyceae</taxon>
        <taxon>Pelagomonadales</taxon>
        <taxon>Pelagomonadaceae</taxon>
        <taxon>Chrysophaeum</taxon>
    </lineage>
</organism>
<feature type="transmembrane region" description="Helical" evidence="7">
    <location>
        <begin position="183"/>
        <end position="207"/>
    </location>
</feature>
<keyword evidence="6 7" id="KW-0012">Acyltransferase</keyword>
<evidence type="ECO:0000256" key="1">
    <source>
        <dbReference type="ARBA" id="ARBA00004141"/>
    </source>
</evidence>
<gene>
    <name evidence="10" type="ORF">CTAYLR_008257</name>
</gene>
<feature type="region of interest" description="Disordered" evidence="8">
    <location>
        <begin position="1"/>
        <end position="29"/>
    </location>
</feature>
<dbReference type="Proteomes" id="UP001230188">
    <property type="component" value="Unassembled WGS sequence"/>
</dbReference>
<name>A0AAD7UGG4_9STRA</name>
<dbReference type="InterPro" id="IPR039859">
    <property type="entry name" value="PFA4/ZDH16/20/ERF2-like"/>
</dbReference>
<dbReference type="PROSITE" id="PS50216">
    <property type="entry name" value="DHHC"/>
    <property type="match status" value="1"/>
</dbReference>
<evidence type="ECO:0000256" key="3">
    <source>
        <dbReference type="ARBA" id="ARBA00022692"/>
    </source>
</evidence>
<sequence length="210" mass="23237">MPSREKLDVEEPGREEDGEFATGNRSDEPTDLCDPNLGRAMCCFPSVGNMTVILWRRGSPVFVVGPYWTMLVCVTLPLAVVGPLFVAIFWCARLHIAVQVTYGMLVAALALALASTAFRDPGLLRRHSAAPASTWTWNDQARSFKPPGARYCPWCDAIFENFDHTCPWVGTAVAKRNLRSFKLFVALLQLLAYYTAAVFVLGALHVADRN</sequence>
<keyword evidence="4 7" id="KW-1133">Transmembrane helix</keyword>
<proteinExistence type="inferred from homology"/>
<feature type="domain" description="Palmitoyltransferase DHHC" evidence="9">
    <location>
        <begin position="141"/>
        <end position="202"/>
    </location>
</feature>
<evidence type="ECO:0000256" key="4">
    <source>
        <dbReference type="ARBA" id="ARBA00022989"/>
    </source>
</evidence>
<comment type="catalytic activity">
    <reaction evidence="7">
        <text>L-cysteinyl-[protein] + hexadecanoyl-CoA = S-hexadecanoyl-L-cysteinyl-[protein] + CoA</text>
        <dbReference type="Rhea" id="RHEA:36683"/>
        <dbReference type="Rhea" id="RHEA-COMP:10131"/>
        <dbReference type="Rhea" id="RHEA-COMP:11032"/>
        <dbReference type="ChEBI" id="CHEBI:29950"/>
        <dbReference type="ChEBI" id="CHEBI:57287"/>
        <dbReference type="ChEBI" id="CHEBI:57379"/>
        <dbReference type="ChEBI" id="CHEBI:74151"/>
        <dbReference type="EC" id="2.3.1.225"/>
    </reaction>
</comment>
<dbReference type="AlphaFoldDB" id="A0AAD7UGG4"/>
<protein>
    <recommendedName>
        <fullName evidence="7">Palmitoyltransferase</fullName>
        <ecNumber evidence="7">2.3.1.225</ecNumber>
    </recommendedName>
</protein>
<evidence type="ECO:0000256" key="5">
    <source>
        <dbReference type="ARBA" id="ARBA00023136"/>
    </source>
</evidence>
<evidence type="ECO:0000259" key="9">
    <source>
        <dbReference type="Pfam" id="PF01529"/>
    </source>
</evidence>
<dbReference type="PANTHER" id="PTHR22883">
    <property type="entry name" value="ZINC FINGER DHHC DOMAIN CONTAINING PROTEIN"/>
    <property type="match status" value="1"/>
</dbReference>
<dbReference type="EC" id="2.3.1.225" evidence="7"/>
<dbReference type="GO" id="GO:0016020">
    <property type="term" value="C:membrane"/>
    <property type="evidence" value="ECO:0007669"/>
    <property type="project" value="UniProtKB-SubCell"/>
</dbReference>
<evidence type="ECO:0000256" key="7">
    <source>
        <dbReference type="RuleBase" id="RU079119"/>
    </source>
</evidence>
<dbReference type="Pfam" id="PF01529">
    <property type="entry name" value="DHHC"/>
    <property type="match status" value="1"/>
</dbReference>
<comment type="similarity">
    <text evidence="7">Belongs to the DHHC palmitoyltransferase family.</text>
</comment>
<accession>A0AAD7UGG4</accession>
<dbReference type="GO" id="GO:0019706">
    <property type="term" value="F:protein-cysteine S-palmitoyltransferase activity"/>
    <property type="evidence" value="ECO:0007669"/>
    <property type="project" value="UniProtKB-EC"/>
</dbReference>
<dbReference type="EMBL" id="JAQMWT010000342">
    <property type="protein sequence ID" value="KAJ8603953.1"/>
    <property type="molecule type" value="Genomic_DNA"/>
</dbReference>
<evidence type="ECO:0000256" key="2">
    <source>
        <dbReference type="ARBA" id="ARBA00022679"/>
    </source>
</evidence>
<comment type="caution">
    <text evidence="10">The sequence shown here is derived from an EMBL/GenBank/DDBJ whole genome shotgun (WGS) entry which is preliminary data.</text>
</comment>
<dbReference type="InterPro" id="IPR001594">
    <property type="entry name" value="Palmitoyltrfase_DHHC"/>
</dbReference>
<comment type="subcellular location">
    <subcellularLocation>
        <location evidence="1">Membrane</location>
        <topology evidence="1">Multi-pass membrane protein</topology>
    </subcellularLocation>
</comment>
<reference evidence="10" key="1">
    <citation type="submission" date="2023-01" db="EMBL/GenBank/DDBJ databases">
        <title>Metagenome sequencing of chrysophaentin producing Chrysophaeum taylorii.</title>
        <authorList>
            <person name="Davison J."/>
            <person name="Bewley C."/>
        </authorList>
    </citation>
    <scope>NUCLEOTIDE SEQUENCE</scope>
    <source>
        <strain evidence="10">NIES-1699</strain>
    </source>
</reference>
<keyword evidence="3 7" id="KW-0812">Transmembrane</keyword>
<keyword evidence="5 7" id="KW-0472">Membrane</keyword>
<evidence type="ECO:0000313" key="11">
    <source>
        <dbReference type="Proteomes" id="UP001230188"/>
    </source>
</evidence>
<evidence type="ECO:0000256" key="6">
    <source>
        <dbReference type="ARBA" id="ARBA00023315"/>
    </source>
</evidence>
<feature type="transmembrane region" description="Helical" evidence="7">
    <location>
        <begin position="67"/>
        <end position="90"/>
    </location>
</feature>
<comment type="domain">
    <text evidence="7">The DHHC domain is required for palmitoyltransferase activity.</text>
</comment>
<keyword evidence="2 7" id="KW-0808">Transferase</keyword>
<evidence type="ECO:0000256" key="8">
    <source>
        <dbReference type="SAM" id="MobiDB-lite"/>
    </source>
</evidence>
<keyword evidence="11" id="KW-1185">Reference proteome</keyword>
<feature type="transmembrane region" description="Helical" evidence="7">
    <location>
        <begin position="96"/>
        <end position="118"/>
    </location>
</feature>
<dbReference type="GO" id="GO:0005783">
    <property type="term" value="C:endoplasmic reticulum"/>
    <property type="evidence" value="ECO:0007669"/>
    <property type="project" value="TreeGrafter"/>
</dbReference>
<dbReference type="GO" id="GO:0005794">
    <property type="term" value="C:Golgi apparatus"/>
    <property type="evidence" value="ECO:0007669"/>
    <property type="project" value="TreeGrafter"/>
</dbReference>
<feature type="compositionally biased region" description="Basic and acidic residues" evidence="8">
    <location>
        <begin position="1"/>
        <end position="12"/>
    </location>
</feature>
<evidence type="ECO:0000313" key="10">
    <source>
        <dbReference type="EMBL" id="KAJ8603953.1"/>
    </source>
</evidence>